<dbReference type="EMBL" id="CP047044">
    <property type="protein sequence ID" value="QHA20167.1"/>
    <property type="molecule type" value="Genomic_DNA"/>
</dbReference>
<name>A0A2C3TRT0_9BACI</name>
<reference evidence="4 5" key="1">
    <citation type="submission" date="2017-09" db="EMBL/GenBank/DDBJ databases">
        <title>Large-scale bioinformatics analysis of Bacillus genomes uncovers conserved roles of natural products in bacterial physiology.</title>
        <authorList>
            <consortium name="Agbiome Team Llc"/>
            <person name="Bleich R.M."/>
            <person name="Grubbs K.J."/>
            <person name="Santa Maria K.C."/>
            <person name="Allen S.E."/>
            <person name="Farag S."/>
            <person name="Shank E.A."/>
            <person name="Bowers A."/>
        </authorList>
    </citation>
    <scope>NUCLEOTIDE SEQUENCE [LARGE SCALE GENOMIC DNA]</scope>
    <source>
        <strain evidence="2 4">AFS042148</strain>
        <strain evidence="1 5">AFS094862</strain>
    </source>
</reference>
<evidence type="ECO:0000313" key="3">
    <source>
        <dbReference type="EMBL" id="QHA20167.1"/>
    </source>
</evidence>
<evidence type="ECO:0000313" key="4">
    <source>
        <dbReference type="Proteomes" id="UP000224044"/>
    </source>
</evidence>
<evidence type="ECO:0000313" key="1">
    <source>
        <dbReference type="EMBL" id="PGG93486.1"/>
    </source>
</evidence>
<keyword evidence="6" id="KW-1185">Reference proteome</keyword>
<dbReference type="Proteomes" id="UP000224044">
    <property type="component" value="Unassembled WGS sequence"/>
</dbReference>
<evidence type="ECO:0000313" key="6">
    <source>
        <dbReference type="Proteomes" id="UP000440820"/>
    </source>
</evidence>
<sequence>MENTKALTEQFNGMLFEYGIHDVFFKITKQGFERTEGIQEVKA</sequence>
<dbReference type="Proteomes" id="UP000440820">
    <property type="component" value="Chromosome"/>
</dbReference>
<gene>
    <name evidence="2" type="ORF">COF62_24550</name>
    <name evidence="1" type="ORF">CON73_08345</name>
    <name evidence="3" type="ORF">GPA05_25125</name>
</gene>
<evidence type="ECO:0000313" key="2">
    <source>
        <dbReference type="EMBL" id="PHE08980.1"/>
    </source>
</evidence>
<dbReference type="EMBL" id="NVOI01000025">
    <property type="protein sequence ID" value="PGG93486.1"/>
    <property type="molecule type" value="Genomic_DNA"/>
</dbReference>
<reference evidence="3 6" key="2">
    <citation type="submission" date="2019-12" db="EMBL/GenBank/DDBJ databases">
        <title>Bacillus toyonensis BV-17 genome.</title>
        <authorList>
            <person name="Chen J."/>
        </authorList>
    </citation>
    <scope>NUCLEOTIDE SEQUENCE [LARGE SCALE GENOMIC DNA]</scope>
    <source>
        <strain evidence="3 6">BV-17</strain>
    </source>
</reference>
<organism evidence="1 5">
    <name type="scientific">Bacillus toyonensis</name>
    <dbReference type="NCBI Taxonomy" id="155322"/>
    <lineage>
        <taxon>Bacteria</taxon>
        <taxon>Bacillati</taxon>
        <taxon>Bacillota</taxon>
        <taxon>Bacilli</taxon>
        <taxon>Bacillales</taxon>
        <taxon>Bacillaceae</taxon>
        <taxon>Bacillus</taxon>
        <taxon>Bacillus cereus group</taxon>
    </lineage>
</organism>
<protein>
    <submittedName>
        <fullName evidence="1">Enterotoxin</fullName>
    </submittedName>
</protein>
<evidence type="ECO:0000313" key="5">
    <source>
        <dbReference type="Proteomes" id="UP000225320"/>
    </source>
</evidence>
<dbReference type="RefSeq" id="WP_002093070.1">
    <property type="nucleotide sequence ID" value="NZ_CP036014.1"/>
</dbReference>
<dbReference type="EMBL" id="NUSY01000037">
    <property type="protein sequence ID" value="PHE08980.1"/>
    <property type="molecule type" value="Genomic_DNA"/>
</dbReference>
<dbReference type="Proteomes" id="UP000225320">
    <property type="component" value="Unassembled WGS sequence"/>
</dbReference>
<dbReference type="AlphaFoldDB" id="A0A2C3TRT0"/>
<proteinExistence type="predicted"/>
<accession>A0A2C3TRT0</accession>